<dbReference type="SUPFAM" id="SSF53335">
    <property type="entry name" value="S-adenosyl-L-methionine-dependent methyltransferases"/>
    <property type="match status" value="1"/>
</dbReference>
<dbReference type="GO" id="GO:0102130">
    <property type="term" value="F:malonyl-CoA methyltransferase activity"/>
    <property type="evidence" value="ECO:0007669"/>
    <property type="project" value="UniProtKB-EC"/>
</dbReference>
<dbReference type="GO" id="GO:0010340">
    <property type="term" value="F:carboxyl-O-methyltransferase activity"/>
    <property type="evidence" value="ECO:0007669"/>
    <property type="project" value="UniProtKB-UniRule"/>
</dbReference>
<keyword evidence="5 8" id="KW-0808">Transferase</keyword>
<dbReference type="EC" id="2.1.1.197" evidence="3 8"/>
<evidence type="ECO:0000259" key="9">
    <source>
        <dbReference type="Pfam" id="PF08241"/>
    </source>
</evidence>
<evidence type="ECO:0000256" key="7">
    <source>
        <dbReference type="ARBA" id="ARBA00022756"/>
    </source>
</evidence>
<comment type="pathway">
    <text evidence="2 8">Cofactor biosynthesis; biotin biosynthesis.</text>
</comment>
<name>A0A4R6VCS0_9PAST</name>
<comment type="similarity">
    <text evidence="8">Belongs to the methyltransferase superfamily.</text>
</comment>
<gene>
    <name evidence="8" type="primary">bioC</name>
    <name evidence="10" type="ORF">EDC45_1104</name>
</gene>
<organism evidence="10 11">
    <name type="scientific">Mesocricetibacter intestinalis</name>
    <dbReference type="NCBI Taxonomy" id="1521930"/>
    <lineage>
        <taxon>Bacteria</taxon>
        <taxon>Pseudomonadati</taxon>
        <taxon>Pseudomonadota</taxon>
        <taxon>Gammaproteobacteria</taxon>
        <taxon>Pasteurellales</taxon>
        <taxon>Pasteurellaceae</taxon>
        <taxon>Mesocricetibacter</taxon>
    </lineage>
</organism>
<evidence type="ECO:0000256" key="5">
    <source>
        <dbReference type="ARBA" id="ARBA00022679"/>
    </source>
</evidence>
<dbReference type="InterPro" id="IPR050602">
    <property type="entry name" value="Malonyl-ACP_OMT"/>
</dbReference>
<comment type="catalytic activity">
    <reaction evidence="1 8">
        <text>malonyl-[ACP] + S-adenosyl-L-methionine = malonyl-[ACP] methyl ester + S-adenosyl-L-homocysteine</text>
        <dbReference type="Rhea" id="RHEA:17105"/>
        <dbReference type="Rhea" id="RHEA-COMP:9623"/>
        <dbReference type="Rhea" id="RHEA-COMP:9954"/>
        <dbReference type="ChEBI" id="CHEBI:57856"/>
        <dbReference type="ChEBI" id="CHEBI:59789"/>
        <dbReference type="ChEBI" id="CHEBI:78449"/>
        <dbReference type="ChEBI" id="CHEBI:78845"/>
        <dbReference type="EC" id="2.1.1.197"/>
    </reaction>
</comment>
<keyword evidence="6 8" id="KW-0949">S-adenosyl-L-methionine</keyword>
<sequence>MVLIAKSHIKRRFSAALCNYEREATAQRMINRNLLTLLQKTGKSEFDHILEIGCGTGNLTAQLARNLKVEQWTLNDLCDTASIIEKILTPQSFRFYCCDGETFPFDEYYDLIASASCVQWFYDKADFVRRCAERLMPGGLLLLSTFTPGNLCEVKQLSGRGLDYPTPEQWRSWLRQDFHLLAFEQYEIRLRFDSPAEVLRHLKHSGVTATQQEIWTKGRLADFYRQYEKYYSEPDNQVRLTYTPLLMLAQKKGL</sequence>
<feature type="domain" description="Methyltransferase type 11" evidence="9">
    <location>
        <begin position="50"/>
        <end position="142"/>
    </location>
</feature>
<evidence type="ECO:0000256" key="4">
    <source>
        <dbReference type="ARBA" id="ARBA00022603"/>
    </source>
</evidence>
<dbReference type="InterPro" id="IPR013216">
    <property type="entry name" value="Methyltransf_11"/>
</dbReference>
<dbReference type="PANTHER" id="PTHR13090">
    <property type="entry name" value="ARGININE-HYDROXYLASE NDUFAF5, MITOCHONDRIAL"/>
    <property type="match status" value="1"/>
</dbReference>
<comment type="function">
    <text evidence="8">Converts the free carboxyl group of a malonyl-thioester to its methyl ester by transfer of a methyl group from S-adenosyl-L-methionine (SAM). It allows to synthesize pimeloyl-ACP via the fatty acid synthetic pathway.</text>
</comment>
<proteinExistence type="inferred from homology"/>
<dbReference type="PANTHER" id="PTHR13090:SF1">
    <property type="entry name" value="ARGININE-HYDROXYLASE NDUFAF5, MITOCHONDRIAL"/>
    <property type="match status" value="1"/>
</dbReference>
<dbReference type="OrthoDB" id="9760689at2"/>
<evidence type="ECO:0000256" key="6">
    <source>
        <dbReference type="ARBA" id="ARBA00022691"/>
    </source>
</evidence>
<accession>A0A4R6VCS0</accession>
<evidence type="ECO:0000313" key="10">
    <source>
        <dbReference type="EMBL" id="TDQ58035.1"/>
    </source>
</evidence>
<keyword evidence="11" id="KW-1185">Reference proteome</keyword>
<dbReference type="InterPro" id="IPR011814">
    <property type="entry name" value="BioC"/>
</dbReference>
<evidence type="ECO:0000313" key="11">
    <source>
        <dbReference type="Proteomes" id="UP000295657"/>
    </source>
</evidence>
<keyword evidence="4 8" id="KW-0489">Methyltransferase</keyword>
<dbReference type="Pfam" id="PF08241">
    <property type="entry name" value="Methyltransf_11"/>
    <property type="match status" value="1"/>
</dbReference>
<evidence type="ECO:0000256" key="3">
    <source>
        <dbReference type="ARBA" id="ARBA00012327"/>
    </source>
</evidence>
<reference evidence="10 11" key="1">
    <citation type="submission" date="2019-03" db="EMBL/GenBank/DDBJ databases">
        <title>Genomic Encyclopedia of Type Strains, Phase IV (KMG-IV): sequencing the most valuable type-strain genomes for metagenomic binning, comparative biology and taxonomic classification.</title>
        <authorList>
            <person name="Goeker M."/>
        </authorList>
    </citation>
    <scope>NUCLEOTIDE SEQUENCE [LARGE SCALE GENOMIC DNA]</scope>
    <source>
        <strain evidence="10 11">DSM 28403</strain>
    </source>
</reference>
<dbReference type="GO" id="GO:0032259">
    <property type="term" value="P:methylation"/>
    <property type="evidence" value="ECO:0007669"/>
    <property type="project" value="UniProtKB-KW"/>
</dbReference>
<evidence type="ECO:0000256" key="8">
    <source>
        <dbReference type="HAMAP-Rule" id="MF_00835"/>
    </source>
</evidence>
<protein>
    <recommendedName>
        <fullName evidence="3 8">Malonyl-[acyl-carrier protein] O-methyltransferase</fullName>
        <shortName evidence="8">Malonyl-ACP O-methyltransferase</shortName>
        <ecNumber evidence="3 8">2.1.1.197</ecNumber>
    </recommendedName>
    <alternativeName>
        <fullName evidence="8">Biotin synthesis protein BioC</fullName>
    </alternativeName>
</protein>
<dbReference type="HAMAP" id="MF_00835">
    <property type="entry name" value="BioC"/>
    <property type="match status" value="1"/>
</dbReference>
<dbReference type="InterPro" id="IPR029063">
    <property type="entry name" value="SAM-dependent_MTases_sf"/>
</dbReference>
<dbReference type="AlphaFoldDB" id="A0A4R6VCS0"/>
<keyword evidence="7 8" id="KW-0093">Biotin biosynthesis</keyword>
<dbReference type="CDD" id="cd02440">
    <property type="entry name" value="AdoMet_MTases"/>
    <property type="match status" value="1"/>
</dbReference>
<dbReference type="NCBIfam" id="TIGR02072">
    <property type="entry name" value="BioC"/>
    <property type="match status" value="1"/>
</dbReference>
<evidence type="ECO:0000256" key="2">
    <source>
        <dbReference type="ARBA" id="ARBA00004746"/>
    </source>
</evidence>
<dbReference type="RefSeq" id="WP_133544278.1">
    <property type="nucleotide sequence ID" value="NZ_SNYQ01000003.1"/>
</dbReference>
<dbReference type="Proteomes" id="UP000295657">
    <property type="component" value="Unassembled WGS sequence"/>
</dbReference>
<dbReference type="GO" id="GO:0008757">
    <property type="term" value="F:S-adenosylmethionine-dependent methyltransferase activity"/>
    <property type="evidence" value="ECO:0007669"/>
    <property type="project" value="InterPro"/>
</dbReference>
<dbReference type="GO" id="GO:0009102">
    <property type="term" value="P:biotin biosynthetic process"/>
    <property type="evidence" value="ECO:0007669"/>
    <property type="project" value="UniProtKB-UniRule"/>
</dbReference>
<dbReference type="EMBL" id="SNYQ01000003">
    <property type="protein sequence ID" value="TDQ58035.1"/>
    <property type="molecule type" value="Genomic_DNA"/>
</dbReference>
<dbReference type="Gene3D" id="3.40.50.150">
    <property type="entry name" value="Vaccinia Virus protein VP39"/>
    <property type="match status" value="1"/>
</dbReference>
<comment type="caution">
    <text evidence="10">The sequence shown here is derived from an EMBL/GenBank/DDBJ whole genome shotgun (WGS) entry which is preliminary data.</text>
</comment>
<dbReference type="UniPathway" id="UPA00078"/>
<evidence type="ECO:0000256" key="1">
    <source>
        <dbReference type="ARBA" id="ARBA00000852"/>
    </source>
</evidence>